<gene>
    <name evidence="1" type="ORF">BDA96_09G101200</name>
</gene>
<reference evidence="1" key="1">
    <citation type="journal article" date="2019" name="BMC Genomics">
        <title>A new reference genome for Sorghum bicolor reveals high levels of sequence similarity between sweet and grain genotypes: implications for the genetics of sugar metabolism.</title>
        <authorList>
            <person name="Cooper E.A."/>
            <person name="Brenton Z.W."/>
            <person name="Flinn B.S."/>
            <person name="Jenkins J."/>
            <person name="Shu S."/>
            <person name="Flowers D."/>
            <person name="Luo F."/>
            <person name="Wang Y."/>
            <person name="Xia P."/>
            <person name="Barry K."/>
            <person name="Daum C."/>
            <person name="Lipzen A."/>
            <person name="Yoshinaga Y."/>
            <person name="Schmutz J."/>
            <person name="Saski C."/>
            <person name="Vermerris W."/>
            <person name="Kresovich S."/>
        </authorList>
    </citation>
    <scope>NUCLEOTIDE SEQUENCE</scope>
</reference>
<dbReference type="Proteomes" id="UP000807115">
    <property type="component" value="Chromosome 9"/>
</dbReference>
<protein>
    <submittedName>
        <fullName evidence="1">Uncharacterized protein</fullName>
    </submittedName>
</protein>
<dbReference type="AlphaFoldDB" id="A0A921Q9Q8"/>
<proteinExistence type="predicted"/>
<sequence length="84" mass="9147">MPAILASSISLHAARSHAARRLRLLWPLSPNLRSPTSASAPTLRRRSLLSFKASASILPSSPRSIIEGARERGSIPKIRIQRSP</sequence>
<comment type="caution">
    <text evidence="1">The sequence shown here is derived from an EMBL/GenBank/DDBJ whole genome shotgun (WGS) entry which is preliminary data.</text>
</comment>
<name>A0A921Q9Q8_SORBI</name>
<dbReference type="EMBL" id="CM027688">
    <property type="protein sequence ID" value="KAG0517576.1"/>
    <property type="molecule type" value="Genomic_DNA"/>
</dbReference>
<reference evidence="1" key="2">
    <citation type="submission" date="2020-10" db="EMBL/GenBank/DDBJ databases">
        <authorList>
            <person name="Cooper E.A."/>
            <person name="Brenton Z.W."/>
            <person name="Flinn B.S."/>
            <person name="Jenkins J."/>
            <person name="Shu S."/>
            <person name="Flowers D."/>
            <person name="Luo F."/>
            <person name="Wang Y."/>
            <person name="Xia P."/>
            <person name="Barry K."/>
            <person name="Daum C."/>
            <person name="Lipzen A."/>
            <person name="Yoshinaga Y."/>
            <person name="Schmutz J."/>
            <person name="Saski C."/>
            <person name="Vermerris W."/>
            <person name="Kresovich S."/>
        </authorList>
    </citation>
    <scope>NUCLEOTIDE SEQUENCE</scope>
</reference>
<organism evidence="1 2">
    <name type="scientific">Sorghum bicolor</name>
    <name type="common">Sorghum</name>
    <name type="synonym">Sorghum vulgare</name>
    <dbReference type="NCBI Taxonomy" id="4558"/>
    <lineage>
        <taxon>Eukaryota</taxon>
        <taxon>Viridiplantae</taxon>
        <taxon>Streptophyta</taxon>
        <taxon>Embryophyta</taxon>
        <taxon>Tracheophyta</taxon>
        <taxon>Spermatophyta</taxon>
        <taxon>Magnoliopsida</taxon>
        <taxon>Liliopsida</taxon>
        <taxon>Poales</taxon>
        <taxon>Poaceae</taxon>
        <taxon>PACMAD clade</taxon>
        <taxon>Panicoideae</taxon>
        <taxon>Andropogonodae</taxon>
        <taxon>Andropogoneae</taxon>
        <taxon>Sorghinae</taxon>
        <taxon>Sorghum</taxon>
    </lineage>
</organism>
<evidence type="ECO:0000313" key="2">
    <source>
        <dbReference type="Proteomes" id="UP000807115"/>
    </source>
</evidence>
<evidence type="ECO:0000313" key="1">
    <source>
        <dbReference type="EMBL" id="KAG0517576.1"/>
    </source>
</evidence>
<accession>A0A921Q9Q8</accession>